<organism evidence="1 2">
    <name type="scientific">Hyalomma asiaticum</name>
    <name type="common">Tick</name>
    <dbReference type="NCBI Taxonomy" id="266040"/>
    <lineage>
        <taxon>Eukaryota</taxon>
        <taxon>Metazoa</taxon>
        <taxon>Ecdysozoa</taxon>
        <taxon>Arthropoda</taxon>
        <taxon>Chelicerata</taxon>
        <taxon>Arachnida</taxon>
        <taxon>Acari</taxon>
        <taxon>Parasitiformes</taxon>
        <taxon>Ixodida</taxon>
        <taxon>Ixodoidea</taxon>
        <taxon>Ixodidae</taxon>
        <taxon>Hyalomminae</taxon>
        <taxon>Hyalomma</taxon>
    </lineage>
</organism>
<sequence>MLRQQARKKQRHNWTLQNRFPKLRPRTPTALLPTTMLPPDVLTCHHSTLPCRNPPPLHHHPIARCGPPTLRPQHSKPQRRLMSRFLLDPAATSLSNTPHSQ</sequence>
<gene>
    <name evidence="1" type="ORF">HPB50_026194</name>
</gene>
<reference evidence="1" key="1">
    <citation type="submission" date="2020-05" db="EMBL/GenBank/DDBJ databases">
        <title>Large-scale comparative analyses of tick genomes elucidate their genetic diversity and vector capacities.</title>
        <authorList>
            <person name="Jia N."/>
            <person name="Wang J."/>
            <person name="Shi W."/>
            <person name="Du L."/>
            <person name="Sun Y."/>
            <person name="Zhan W."/>
            <person name="Jiang J."/>
            <person name="Wang Q."/>
            <person name="Zhang B."/>
            <person name="Ji P."/>
            <person name="Sakyi L.B."/>
            <person name="Cui X."/>
            <person name="Yuan T."/>
            <person name="Jiang B."/>
            <person name="Yang W."/>
            <person name="Lam T.T.-Y."/>
            <person name="Chang Q."/>
            <person name="Ding S."/>
            <person name="Wang X."/>
            <person name="Zhu J."/>
            <person name="Ruan X."/>
            <person name="Zhao L."/>
            <person name="Wei J."/>
            <person name="Que T."/>
            <person name="Du C."/>
            <person name="Cheng J."/>
            <person name="Dai P."/>
            <person name="Han X."/>
            <person name="Huang E."/>
            <person name="Gao Y."/>
            <person name="Liu J."/>
            <person name="Shao H."/>
            <person name="Ye R."/>
            <person name="Li L."/>
            <person name="Wei W."/>
            <person name="Wang X."/>
            <person name="Wang C."/>
            <person name="Yang T."/>
            <person name="Huo Q."/>
            <person name="Li W."/>
            <person name="Guo W."/>
            <person name="Chen H."/>
            <person name="Zhou L."/>
            <person name="Ni X."/>
            <person name="Tian J."/>
            <person name="Zhou Y."/>
            <person name="Sheng Y."/>
            <person name="Liu T."/>
            <person name="Pan Y."/>
            <person name="Xia L."/>
            <person name="Li J."/>
            <person name="Zhao F."/>
            <person name="Cao W."/>
        </authorList>
    </citation>
    <scope>NUCLEOTIDE SEQUENCE</scope>
    <source>
        <strain evidence="1">Hyas-2018</strain>
    </source>
</reference>
<dbReference type="Proteomes" id="UP000821845">
    <property type="component" value="Chromosome 1"/>
</dbReference>
<keyword evidence="2" id="KW-1185">Reference proteome</keyword>
<protein>
    <submittedName>
        <fullName evidence="1">Uncharacterized protein</fullName>
    </submittedName>
</protein>
<name>A0ACB7TMF9_HYAAI</name>
<accession>A0ACB7TMF9</accession>
<dbReference type="EMBL" id="CM023481">
    <property type="protein sequence ID" value="KAH6948767.1"/>
    <property type="molecule type" value="Genomic_DNA"/>
</dbReference>
<proteinExistence type="predicted"/>
<comment type="caution">
    <text evidence="1">The sequence shown here is derived from an EMBL/GenBank/DDBJ whole genome shotgun (WGS) entry which is preliminary data.</text>
</comment>
<evidence type="ECO:0000313" key="1">
    <source>
        <dbReference type="EMBL" id="KAH6948767.1"/>
    </source>
</evidence>
<evidence type="ECO:0000313" key="2">
    <source>
        <dbReference type="Proteomes" id="UP000821845"/>
    </source>
</evidence>